<comment type="caution">
    <text evidence="1">The sequence shown here is derived from an EMBL/GenBank/DDBJ whole genome shotgun (WGS) entry which is preliminary data.</text>
</comment>
<evidence type="ECO:0000313" key="1">
    <source>
        <dbReference type="EMBL" id="KAH9502147.1"/>
    </source>
</evidence>
<sequence length="59" mass="6710">MSSKTVKLLLFSKTKRLLGKWLLPKKMDGLMTSFASASVQLLISPITFDDKNKWLLPQD</sequence>
<proteinExistence type="predicted"/>
<name>A0A922HUG6_DERFA</name>
<reference evidence="1" key="2">
    <citation type="journal article" date="2022" name="Res Sq">
        <title>Comparative Genomics Reveals Insights into the Divergent Evolution of Astigmatic Mites and Household Pest Adaptations.</title>
        <authorList>
            <person name="Xiong Q."/>
            <person name="Wan A.T.-Y."/>
            <person name="Liu X.-Y."/>
            <person name="Fung C.S.-H."/>
            <person name="Xiao X."/>
            <person name="Malainual N."/>
            <person name="Hou J."/>
            <person name="Wang L."/>
            <person name="Wang M."/>
            <person name="Yang K."/>
            <person name="Cui Y."/>
            <person name="Leung E."/>
            <person name="Nong W."/>
            <person name="Shin S.-K."/>
            <person name="Au S."/>
            <person name="Jeong K.Y."/>
            <person name="Chew F.T."/>
            <person name="Hui J."/>
            <person name="Leung T.F."/>
            <person name="Tungtrongchitr A."/>
            <person name="Zhong N."/>
            <person name="Liu Z."/>
            <person name="Tsui S."/>
        </authorList>
    </citation>
    <scope>NUCLEOTIDE SEQUENCE</scope>
    <source>
        <strain evidence="1">Derf</strain>
        <tissue evidence="1">Whole organism</tissue>
    </source>
</reference>
<keyword evidence="2" id="KW-1185">Reference proteome</keyword>
<dbReference type="EMBL" id="ASGP02000006">
    <property type="protein sequence ID" value="KAH9502147.1"/>
    <property type="molecule type" value="Genomic_DNA"/>
</dbReference>
<dbReference type="AlphaFoldDB" id="A0A922HUG6"/>
<accession>A0A922HUG6</accession>
<dbReference type="Proteomes" id="UP000790347">
    <property type="component" value="Unassembled WGS sequence"/>
</dbReference>
<protein>
    <submittedName>
        <fullName evidence="1">Uncharacterized protein</fullName>
    </submittedName>
</protein>
<organism evidence="1 2">
    <name type="scientific">Dermatophagoides farinae</name>
    <name type="common">American house dust mite</name>
    <dbReference type="NCBI Taxonomy" id="6954"/>
    <lineage>
        <taxon>Eukaryota</taxon>
        <taxon>Metazoa</taxon>
        <taxon>Ecdysozoa</taxon>
        <taxon>Arthropoda</taxon>
        <taxon>Chelicerata</taxon>
        <taxon>Arachnida</taxon>
        <taxon>Acari</taxon>
        <taxon>Acariformes</taxon>
        <taxon>Sarcoptiformes</taxon>
        <taxon>Astigmata</taxon>
        <taxon>Psoroptidia</taxon>
        <taxon>Analgoidea</taxon>
        <taxon>Pyroglyphidae</taxon>
        <taxon>Dermatophagoidinae</taxon>
        <taxon>Dermatophagoides</taxon>
    </lineage>
</organism>
<gene>
    <name evidence="1" type="ORF">DERF_012936</name>
</gene>
<evidence type="ECO:0000313" key="2">
    <source>
        <dbReference type="Proteomes" id="UP000790347"/>
    </source>
</evidence>
<reference evidence="1" key="1">
    <citation type="submission" date="2013-05" db="EMBL/GenBank/DDBJ databases">
        <authorList>
            <person name="Yim A.K.Y."/>
            <person name="Chan T.F."/>
            <person name="Ji K.M."/>
            <person name="Liu X.Y."/>
            <person name="Zhou J.W."/>
            <person name="Li R.Q."/>
            <person name="Yang K.Y."/>
            <person name="Li J."/>
            <person name="Li M."/>
            <person name="Law P.T.W."/>
            <person name="Wu Y.L."/>
            <person name="Cai Z.L."/>
            <person name="Qin H."/>
            <person name="Bao Y."/>
            <person name="Leung R.K.K."/>
            <person name="Ng P.K.S."/>
            <person name="Zou J."/>
            <person name="Zhong X.J."/>
            <person name="Ran P.X."/>
            <person name="Zhong N.S."/>
            <person name="Liu Z.G."/>
            <person name="Tsui S.K.W."/>
        </authorList>
    </citation>
    <scope>NUCLEOTIDE SEQUENCE</scope>
    <source>
        <strain evidence="1">Derf</strain>
        <tissue evidence="1">Whole organism</tissue>
    </source>
</reference>